<dbReference type="Gene3D" id="3.30.720.110">
    <property type="match status" value="1"/>
</dbReference>
<organism evidence="2 3">
    <name type="scientific">Streptomyces oceani</name>
    <dbReference type="NCBI Taxonomy" id="1075402"/>
    <lineage>
        <taxon>Bacteria</taxon>
        <taxon>Bacillati</taxon>
        <taxon>Actinomycetota</taxon>
        <taxon>Actinomycetes</taxon>
        <taxon>Kitasatosporales</taxon>
        <taxon>Streptomycetaceae</taxon>
        <taxon>Streptomyces</taxon>
    </lineage>
</organism>
<dbReference type="PROSITE" id="PS51819">
    <property type="entry name" value="VOC"/>
    <property type="match status" value="1"/>
</dbReference>
<dbReference type="AlphaFoldDB" id="A0A1E7JWE0"/>
<proteinExistence type="predicted"/>
<dbReference type="OrthoDB" id="9806868at2"/>
<evidence type="ECO:0000259" key="1">
    <source>
        <dbReference type="PROSITE" id="PS51819"/>
    </source>
</evidence>
<dbReference type="InterPro" id="IPR029068">
    <property type="entry name" value="Glyas_Bleomycin-R_OHBP_Dase"/>
</dbReference>
<dbReference type="Pfam" id="PF00903">
    <property type="entry name" value="Glyoxalase"/>
    <property type="match status" value="1"/>
</dbReference>
<comment type="caution">
    <text evidence="2">The sequence shown here is derived from an EMBL/GenBank/DDBJ whole genome shotgun (WGS) entry which is preliminary data.</text>
</comment>
<feature type="domain" description="VOC" evidence="1">
    <location>
        <begin position="13"/>
        <end position="132"/>
    </location>
</feature>
<name>A0A1E7JWE0_9ACTN</name>
<dbReference type="RefSeq" id="WP_070198686.1">
    <property type="nucleotide sequence ID" value="NZ_LJGU01000150.1"/>
</dbReference>
<dbReference type="STRING" id="1075402.AN216_23410"/>
<dbReference type="SUPFAM" id="SSF54593">
    <property type="entry name" value="Glyoxalase/Bleomycin resistance protein/Dihydroxybiphenyl dioxygenase"/>
    <property type="match status" value="1"/>
</dbReference>
<keyword evidence="3" id="KW-1185">Reference proteome</keyword>
<dbReference type="PATRIC" id="fig|1075402.3.peg.907"/>
<accession>A0A1E7JWE0</accession>
<sequence length="138" mass="15200">MNAQDTNAGVPAPTVWPTLQAHDAHALIDFLVDKVGFRRAAVYSDGDRVAHAELSWPEGGGVMLGSYQPDSEWSRKPGTLGAYVVSARVDELYERVSRNGVEIIQELTDQDYGSREFSIRDPEGNLWSFGTYRGAPVD</sequence>
<dbReference type="EMBL" id="LJGU01000150">
    <property type="protein sequence ID" value="OEU95781.1"/>
    <property type="molecule type" value="Genomic_DNA"/>
</dbReference>
<evidence type="ECO:0000313" key="2">
    <source>
        <dbReference type="EMBL" id="OEU95781.1"/>
    </source>
</evidence>
<protein>
    <submittedName>
        <fullName evidence="2">Glyoxalase</fullName>
    </submittedName>
</protein>
<evidence type="ECO:0000313" key="3">
    <source>
        <dbReference type="Proteomes" id="UP000176101"/>
    </source>
</evidence>
<gene>
    <name evidence="2" type="ORF">AN216_23410</name>
</gene>
<dbReference type="Gene3D" id="3.30.720.120">
    <property type="match status" value="1"/>
</dbReference>
<dbReference type="InterPro" id="IPR037523">
    <property type="entry name" value="VOC_core"/>
</dbReference>
<dbReference type="Proteomes" id="UP000176101">
    <property type="component" value="Unassembled WGS sequence"/>
</dbReference>
<reference evidence="2 3" key="1">
    <citation type="journal article" date="2016" name="Front. Microbiol.">
        <title>Comparative Genomics Analysis of Streptomyces Species Reveals Their Adaptation to the Marine Environment and Their Diversity at the Genomic Level.</title>
        <authorList>
            <person name="Tian X."/>
            <person name="Zhang Z."/>
            <person name="Yang T."/>
            <person name="Chen M."/>
            <person name="Li J."/>
            <person name="Chen F."/>
            <person name="Yang J."/>
            <person name="Li W."/>
            <person name="Zhang B."/>
            <person name="Zhang Z."/>
            <person name="Wu J."/>
            <person name="Zhang C."/>
            <person name="Long L."/>
            <person name="Xiao J."/>
        </authorList>
    </citation>
    <scope>NUCLEOTIDE SEQUENCE [LARGE SCALE GENOMIC DNA]</scope>
    <source>
        <strain evidence="2 3">SCSIO 02100</strain>
    </source>
</reference>
<dbReference type="InterPro" id="IPR004360">
    <property type="entry name" value="Glyas_Fos-R_dOase_dom"/>
</dbReference>